<dbReference type="EMBL" id="JBHUEN010000006">
    <property type="protein sequence ID" value="MFD1880648.1"/>
    <property type="molecule type" value="Genomic_DNA"/>
</dbReference>
<dbReference type="Proteomes" id="UP001597213">
    <property type="component" value="Unassembled WGS sequence"/>
</dbReference>
<evidence type="ECO:0000256" key="1">
    <source>
        <dbReference type="ARBA" id="ARBA00005836"/>
    </source>
</evidence>
<feature type="domain" description="Metalloprotease TldD/E central" evidence="4">
    <location>
        <begin position="124"/>
        <end position="225"/>
    </location>
</feature>
<dbReference type="PANTHER" id="PTHR43421">
    <property type="entry name" value="METALLOPROTEASE PMBA"/>
    <property type="match status" value="1"/>
</dbReference>
<dbReference type="PANTHER" id="PTHR43421:SF1">
    <property type="entry name" value="METALLOPROTEASE PMBA"/>
    <property type="match status" value="1"/>
</dbReference>
<evidence type="ECO:0000313" key="6">
    <source>
        <dbReference type="Proteomes" id="UP001597213"/>
    </source>
</evidence>
<feature type="domain" description="Metalloprotease TldD/E C-terminal" evidence="3">
    <location>
        <begin position="233"/>
        <end position="449"/>
    </location>
</feature>
<sequence>MTSSLDRLQSFTQTLLRNAGDHGATEADAVAIEGQSISLEVRDGQLEHAERAEGIEIGLRVIIGGRQAMVSAADTSVRTLEEMAARAVAMAREAPVDDYVGLADPDQLAQPPFTDLELCDIGPEPEPSALQDLALRLDAAARSVKGVTQVQSAGASFGRRRMWISGTNGLEQGLNRSSHSLSAVAITGEGLGMERDWASESRIWADDLPPAEEVGVLAGQRTVARAGARRPPTGAFPILYDERVAGGLISHLLAATNGAAIARGASWLRNAMGEAVLPAGLSVTEDPLIPRMPLSRHFDVEGLRTGPRQIVADGVLRTWTLDLATARKLGLQSTASAVRGTSSPPQPGFSNIALTQGDATPEALIAQMGRGLLVTSMLGASVNATTGDYSRGASGFWVENGRIAWPVNECTIAGNLREMLMRITPANDARRWTGQRVPSLLVEGMTVAGA</sequence>
<dbReference type="Pfam" id="PF19289">
    <property type="entry name" value="PmbA_TldD_3rd"/>
    <property type="match status" value="1"/>
</dbReference>
<dbReference type="InterPro" id="IPR047657">
    <property type="entry name" value="PmbA"/>
</dbReference>
<dbReference type="InterPro" id="IPR036059">
    <property type="entry name" value="TldD/PmbA_sf"/>
</dbReference>
<comment type="caution">
    <text evidence="5">The sequence shown here is derived from an EMBL/GenBank/DDBJ whole genome shotgun (WGS) entry which is preliminary data.</text>
</comment>
<dbReference type="InterPro" id="IPR035068">
    <property type="entry name" value="TldD/PmbA_N"/>
</dbReference>
<evidence type="ECO:0000259" key="3">
    <source>
        <dbReference type="Pfam" id="PF19289"/>
    </source>
</evidence>
<dbReference type="Pfam" id="PF19290">
    <property type="entry name" value="PmbA_TldD_2nd"/>
    <property type="match status" value="1"/>
</dbReference>
<keyword evidence="6" id="KW-1185">Reference proteome</keyword>
<evidence type="ECO:0000313" key="5">
    <source>
        <dbReference type="EMBL" id="MFD1880648.1"/>
    </source>
</evidence>
<evidence type="ECO:0000259" key="4">
    <source>
        <dbReference type="Pfam" id="PF19290"/>
    </source>
</evidence>
<organism evidence="5 6">
    <name type="scientific">Paracoccus pacificus</name>
    <dbReference type="NCBI Taxonomy" id="1463598"/>
    <lineage>
        <taxon>Bacteria</taxon>
        <taxon>Pseudomonadati</taxon>
        <taxon>Pseudomonadota</taxon>
        <taxon>Alphaproteobacteria</taxon>
        <taxon>Rhodobacterales</taxon>
        <taxon>Paracoccaceae</taxon>
        <taxon>Paracoccus</taxon>
    </lineage>
</organism>
<reference evidence="6" key="1">
    <citation type="journal article" date="2019" name="Int. J. Syst. Evol. Microbiol.">
        <title>The Global Catalogue of Microorganisms (GCM) 10K type strain sequencing project: providing services to taxonomists for standard genome sequencing and annotation.</title>
        <authorList>
            <consortium name="The Broad Institute Genomics Platform"/>
            <consortium name="The Broad Institute Genome Sequencing Center for Infectious Disease"/>
            <person name="Wu L."/>
            <person name="Ma J."/>
        </authorList>
    </citation>
    <scope>NUCLEOTIDE SEQUENCE [LARGE SCALE GENOMIC DNA]</scope>
    <source>
        <strain evidence="6">CCUG 56029</strain>
    </source>
</reference>
<protein>
    <submittedName>
        <fullName evidence="5">TldD/PmbA family protein</fullName>
    </submittedName>
</protein>
<dbReference type="Pfam" id="PF01523">
    <property type="entry name" value="PmbA_TldD_1st"/>
    <property type="match status" value="1"/>
</dbReference>
<dbReference type="InterPro" id="IPR002510">
    <property type="entry name" value="Metalloprtase-TldD/E_N"/>
</dbReference>
<dbReference type="SUPFAM" id="SSF111283">
    <property type="entry name" value="Putative modulator of DNA gyrase, PmbA/TldD"/>
    <property type="match status" value="1"/>
</dbReference>
<accession>A0ABW4R3C4</accession>
<proteinExistence type="inferred from homology"/>
<comment type="similarity">
    <text evidence="1">Belongs to the peptidase U62 family.</text>
</comment>
<dbReference type="RefSeq" id="WP_379139985.1">
    <property type="nucleotide sequence ID" value="NZ_JBHUEN010000006.1"/>
</dbReference>
<dbReference type="InterPro" id="IPR045570">
    <property type="entry name" value="Metalloprtase-TldD/E_cen_dom"/>
</dbReference>
<dbReference type="InterPro" id="IPR045569">
    <property type="entry name" value="Metalloprtase-TldD/E_C"/>
</dbReference>
<gene>
    <name evidence="5" type="ORF">ACFSCT_02825</name>
</gene>
<feature type="domain" description="Metalloprotease TldD/E N-terminal" evidence="2">
    <location>
        <begin position="27"/>
        <end position="91"/>
    </location>
</feature>
<name>A0ABW4R3C4_9RHOB</name>
<evidence type="ECO:0000259" key="2">
    <source>
        <dbReference type="Pfam" id="PF01523"/>
    </source>
</evidence>
<dbReference type="Gene3D" id="3.30.2290.10">
    <property type="entry name" value="PmbA/TldD superfamily"/>
    <property type="match status" value="1"/>
</dbReference>